<protein>
    <submittedName>
        <fullName evidence="2">WcbI family polysaccharide biosynthesis putative acetyltransferase</fullName>
    </submittedName>
</protein>
<dbReference type="Pfam" id="PF18588">
    <property type="entry name" value="WcbI"/>
    <property type="match status" value="1"/>
</dbReference>
<sequence length="295" mass="33508">MVLKVAILGNCQGEFYQNLFGLHKDLFQVQRTKMLFLQGSDYSDEFHSIVDNSDYVVSRYFGHGLKFLPAVTSNLRERLGKKLIVFPNIYYSGYFPDFFVPYTMKGKPVGGLAGDYHSRTIHNAYKQRMSEKEAADAVLSPELRKTYQDAVASSLAYLKEREDESDVKVSDLVVDGRGGMRDLYTYNHPTNQVMFRVFERITERMGVGPLRIEGDPLVRATLDGVVLPIYPFLTVQNNLAPEAGSYTWLRKLPPEQRSTGHQHRAVELDEMVADAYRRYAETGVTQVKLPSRATG</sequence>
<evidence type="ECO:0000313" key="2">
    <source>
        <dbReference type="EMBL" id="MFC3124019.1"/>
    </source>
</evidence>
<dbReference type="EMBL" id="JBHRTN010000004">
    <property type="protein sequence ID" value="MFC3124019.1"/>
    <property type="molecule type" value="Genomic_DNA"/>
</dbReference>
<feature type="domain" description="Polysaccharide biosynthesis enzyme WcbI" evidence="1">
    <location>
        <begin position="5"/>
        <end position="208"/>
    </location>
</feature>
<organism evidence="2 3">
    <name type="scientific">Teichococcus globiformis</name>
    <dbReference type="NCBI Taxonomy" id="2307229"/>
    <lineage>
        <taxon>Bacteria</taxon>
        <taxon>Pseudomonadati</taxon>
        <taxon>Pseudomonadota</taxon>
        <taxon>Alphaproteobacteria</taxon>
        <taxon>Acetobacterales</taxon>
        <taxon>Roseomonadaceae</taxon>
        <taxon>Roseomonas</taxon>
    </lineage>
</organism>
<evidence type="ECO:0000313" key="3">
    <source>
        <dbReference type="Proteomes" id="UP001595593"/>
    </source>
</evidence>
<comment type="caution">
    <text evidence="2">The sequence shown here is derived from an EMBL/GenBank/DDBJ whole genome shotgun (WGS) entry which is preliminary data.</text>
</comment>
<accession>A0ABV7FUH4</accession>
<keyword evidence="3" id="KW-1185">Reference proteome</keyword>
<evidence type="ECO:0000259" key="1">
    <source>
        <dbReference type="Pfam" id="PF18588"/>
    </source>
</evidence>
<gene>
    <name evidence="2" type="ORF">ACFOD4_03005</name>
</gene>
<name>A0ABV7FUH4_9PROT</name>
<dbReference type="InterPro" id="IPR041307">
    <property type="entry name" value="WcbI"/>
</dbReference>
<dbReference type="RefSeq" id="WP_379593744.1">
    <property type="nucleotide sequence ID" value="NZ_JBHRTN010000004.1"/>
</dbReference>
<proteinExistence type="predicted"/>
<dbReference type="Gene3D" id="3.40.50.12080">
    <property type="match status" value="2"/>
</dbReference>
<reference evidence="3" key="1">
    <citation type="journal article" date="2019" name="Int. J. Syst. Evol. Microbiol.">
        <title>The Global Catalogue of Microorganisms (GCM) 10K type strain sequencing project: providing services to taxonomists for standard genome sequencing and annotation.</title>
        <authorList>
            <consortium name="The Broad Institute Genomics Platform"/>
            <consortium name="The Broad Institute Genome Sequencing Center for Infectious Disease"/>
            <person name="Wu L."/>
            <person name="Ma J."/>
        </authorList>
    </citation>
    <scope>NUCLEOTIDE SEQUENCE [LARGE SCALE GENOMIC DNA]</scope>
    <source>
        <strain evidence="3">KCTC 52094</strain>
    </source>
</reference>
<dbReference type="Proteomes" id="UP001595593">
    <property type="component" value="Unassembled WGS sequence"/>
</dbReference>